<dbReference type="Proteomes" id="UP000026941">
    <property type="component" value="Unassembled WGS sequence"/>
</dbReference>
<feature type="transmembrane region" description="Helical" evidence="8">
    <location>
        <begin position="311"/>
        <end position="334"/>
    </location>
</feature>
<evidence type="ECO:0008006" key="11">
    <source>
        <dbReference type="Google" id="ProtNLM"/>
    </source>
</evidence>
<dbReference type="Pfam" id="PF09594">
    <property type="entry name" value="GT87"/>
    <property type="match status" value="1"/>
</dbReference>
<feature type="transmembrane region" description="Helical" evidence="8">
    <location>
        <begin position="289"/>
        <end position="305"/>
    </location>
</feature>
<protein>
    <recommendedName>
        <fullName evidence="11">DUF2029 domain-containing protein</fullName>
    </recommendedName>
</protein>
<feature type="transmembrane region" description="Helical" evidence="8">
    <location>
        <begin position="159"/>
        <end position="183"/>
    </location>
</feature>
<name>A0AA87QBZ9_RHIRH</name>
<keyword evidence="3" id="KW-0808">Transferase</keyword>
<evidence type="ECO:0000256" key="1">
    <source>
        <dbReference type="ARBA" id="ARBA00004651"/>
    </source>
</evidence>
<dbReference type="EMBL" id="BAYX01000013">
    <property type="protein sequence ID" value="GAJ95661.1"/>
    <property type="molecule type" value="Genomic_DNA"/>
</dbReference>
<comment type="similarity">
    <text evidence="7">Belongs to the glycosyltransferase 87 family.</text>
</comment>
<feature type="transmembrane region" description="Helical" evidence="8">
    <location>
        <begin position="256"/>
        <end position="277"/>
    </location>
</feature>
<feature type="transmembrane region" description="Helical" evidence="8">
    <location>
        <begin position="346"/>
        <end position="366"/>
    </location>
</feature>
<evidence type="ECO:0000256" key="8">
    <source>
        <dbReference type="SAM" id="Phobius"/>
    </source>
</evidence>
<feature type="transmembrane region" description="Helical" evidence="8">
    <location>
        <begin position="80"/>
        <end position="110"/>
    </location>
</feature>
<organism evidence="9 10">
    <name type="scientific">Rhizobium rhizogenes NBRC 13257</name>
    <dbReference type="NCBI Taxonomy" id="1220581"/>
    <lineage>
        <taxon>Bacteria</taxon>
        <taxon>Pseudomonadati</taxon>
        <taxon>Pseudomonadota</taxon>
        <taxon>Alphaproteobacteria</taxon>
        <taxon>Hyphomicrobiales</taxon>
        <taxon>Rhizobiaceae</taxon>
        <taxon>Rhizobium/Agrobacterium group</taxon>
        <taxon>Rhizobium</taxon>
    </lineage>
</organism>
<keyword evidence="6 8" id="KW-0472">Membrane</keyword>
<dbReference type="GO" id="GO:0005886">
    <property type="term" value="C:plasma membrane"/>
    <property type="evidence" value="ECO:0007669"/>
    <property type="project" value="UniProtKB-SubCell"/>
</dbReference>
<evidence type="ECO:0000256" key="3">
    <source>
        <dbReference type="ARBA" id="ARBA00022679"/>
    </source>
</evidence>
<accession>A0AA87QBZ9</accession>
<proteinExistence type="inferred from homology"/>
<dbReference type="InterPro" id="IPR018584">
    <property type="entry name" value="GT87"/>
</dbReference>
<evidence type="ECO:0000313" key="9">
    <source>
        <dbReference type="EMBL" id="GAJ95661.1"/>
    </source>
</evidence>
<feature type="transmembrane region" description="Helical" evidence="8">
    <location>
        <begin position="122"/>
        <end position="153"/>
    </location>
</feature>
<comment type="subcellular location">
    <subcellularLocation>
        <location evidence="1">Cell membrane</location>
        <topology evidence="1">Multi-pass membrane protein</topology>
    </subcellularLocation>
</comment>
<evidence type="ECO:0000313" key="10">
    <source>
        <dbReference type="Proteomes" id="UP000026941"/>
    </source>
</evidence>
<keyword evidence="5 8" id="KW-1133">Transmembrane helix</keyword>
<feature type="transmembrane region" description="Helical" evidence="8">
    <location>
        <begin position="190"/>
        <end position="211"/>
    </location>
</feature>
<evidence type="ECO:0000256" key="2">
    <source>
        <dbReference type="ARBA" id="ARBA00022475"/>
    </source>
</evidence>
<evidence type="ECO:0000256" key="6">
    <source>
        <dbReference type="ARBA" id="ARBA00023136"/>
    </source>
</evidence>
<reference evidence="9 10" key="1">
    <citation type="submission" date="2014-05" db="EMBL/GenBank/DDBJ databases">
        <title>Whole genome shotgun sequence of Rhizobium rhizogenes NBRC 13257.</title>
        <authorList>
            <person name="Katano-Makiyama Y."/>
            <person name="Hosoyama A."/>
            <person name="Hashimoto M."/>
            <person name="Hosoyama Y."/>
            <person name="Noguchi M."/>
            <person name="Tsuchikane K."/>
            <person name="Kimura A."/>
            <person name="Ohji S."/>
            <person name="Ichikawa N."/>
            <person name="Yamazoe A."/>
            <person name="Fujita N."/>
        </authorList>
    </citation>
    <scope>NUCLEOTIDE SEQUENCE [LARGE SCALE GENOMIC DNA]</scope>
    <source>
        <strain evidence="9 10">NBRC 13257</strain>
    </source>
</reference>
<keyword evidence="2" id="KW-1003">Cell membrane</keyword>
<evidence type="ECO:0000256" key="5">
    <source>
        <dbReference type="ARBA" id="ARBA00022989"/>
    </source>
</evidence>
<evidence type="ECO:0000256" key="7">
    <source>
        <dbReference type="ARBA" id="ARBA00024033"/>
    </source>
</evidence>
<evidence type="ECO:0000256" key="4">
    <source>
        <dbReference type="ARBA" id="ARBA00022692"/>
    </source>
</evidence>
<dbReference type="GO" id="GO:0016758">
    <property type="term" value="F:hexosyltransferase activity"/>
    <property type="evidence" value="ECO:0007669"/>
    <property type="project" value="InterPro"/>
</dbReference>
<gene>
    <name evidence="9" type="ORF">RRH01S_13_00200</name>
</gene>
<comment type="caution">
    <text evidence="9">The sequence shown here is derived from an EMBL/GenBank/DDBJ whole genome shotgun (WGS) entry which is preliminary data.</text>
</comment>
<sequence length="388" mass="42724">MGLARGLHFEISLWTLRPDGFSIISDRLPYWDFTNLWAGTLMALKGNVAHLFDVEAYRQELRVLLSPLLPNQEWSYPPSMLLIGIPFAGLPIFAAYLFWTLGTLFLLFLATKSLDLTWWARMLIIISPAAVMDAIFGQNGALTTALLLSGLLLAPGRPIIAGILFGLLTVKPQLGILVPFCLLASGNYRAILSAGVTTLLLVIATGLLFGFDVWRLFLTETRPLMTAILEAPYPQGYQVNAMTFFMLARSLGLGLAASYSFQAVFSVAAIAATLWLWRGRTTVDHPTKVCLTVVLTLVAMPYGYSYDTIPISVAIAYFFFNYRSSLVFLGIAWLYPLFNHQVAGQLVSLGVLIPAGLAAWMLTHILRDGRSRGMETTFAAEEPRLTAS</sequence>
<dbReference type="AlphaFoldDB" id="A0AA87QBZ9"/>
<keyword evidence="4 8" id="KW-0812">Transmembrane</keyword>